<organism evidence="4 5">
    <name type="scientific">Niabella ginsengisoli</name>
    <dbReference type="NCBI Taxonomy" id="522298"/>
    <lineage>
        <taxon>Bacteria</taxon>
        <taxon>Pseudomonadati</taxon>
        <taxon>Bacteroidota</taxon>
        <taxon>Chitinophagia</taxon>
        <taxon>Chitinophagales</taxon>
        <taxon>Chitinophagaceae</taxon>
        <taxon>Niabella</taxon>
    </lineage>
</organism>
<protein>
    <submittedName>
        <fullName evidence="4">Sulfatase</fullName>
    </submittedName>
</protein>
<sequence length="435" mass="49175">MVKTPNFDRVATEGVLFNHAFVSSPSCTPSRNAFITGKYFWGLGSGANLWSTLPEKHQSFIHLLADDGYVTGRTVAKTWGPGNLDNWMAHHGAHPSGKAYKTFDQFLDSTDAKQKPFFFWLGTADPHRPYEKGTGAKSGMDISKVHLFEHYPKSDVVRSDVADYYFEVQRWDRLVGSAIAQLEKHGLLENTIIIITGDHGMPFPRGKGNLYDSGVRVPFAIRWGREVKSGRIVEDYISFADIAPTLLETAAVKIPNDMNGKSFAAVLKSEKSGFVDPENRSDIVFGRERHTIAQDKPSRSGYPSRGYRNSDFLYIRNYQPELWPAGTDKRDSNRKLTPFSDCDGGPTKNFIVTNKDKNDELLRTFQLAFAKRPAEELYDLKKDPGQVNNIANDKAYAKVLKTMKDKLQRRLTVLNDPRAKNPDYDGFYQYPYFGE</sequence>
<dbReference type="PANTHER" id="PTHR43751:SF1">
    <property type="entry name" value="SULFATASE ATSG-RELATED"/>
    <property type="match status" value="1"/>
</dbReference>
<evidence type="ECO:0000313" key="4">
    <source>
        <dbReference type="EMBL" id="MCH5600641.1"/>
    </source>
</evidence>
<dbReference type="Gene3D" id="3.40.720.10">
    <property type="entry name" value="Alkaline Phosphatase, subunit A"/>
    <property type="match status" value="1"/>
</dbReference>
<proteinExistence type="inferred from homology"/>
<evidence type="ECO:0000259" key="3">
    <source>
        <dbReference type="Pfam" id="PF00884"/>
    </source>
</evidence>
<dbReference type="EMBL" id="JAKWBL010000004">
    <property type="protein sequence ID" value="MCH5600641.1"/>
    <property type="molecule type" value="Genomic_DNA"/>
</dbReference>
<evidence type="ECO:0000313" key="5">
    <source>
        <dbReference type="Proteomes" id="UP001202248"/>
    </source>
</evidence>
<comment type="similarity">
    <text evidence="1">Belongs to the sulfatase family.</text>
</comment>
<dbReference type="RefSeq" id="WP_240832971.1">
    <property type="nucleotide sequence ID" value="NZ_JAKWBL010000004.1"/>
</dbReference>
<keyword evidence="2" id="KW-0378">Hydrolase</keyword>
<comment type="caution">
    <text evidence="4">The sequence shown here is derived from an EMBL/GenBank/DDBJ whole genome shotgun (WGS) entry which is preliminary data.</text>
</comment>
<reference evidence="4 5" key="1">
    <citation type="submission" date="2022-02" db="EMBL/GenBank/DDBJ databases">
        <authorList>
            <person name="Min J."/>
        </authorList>
    </citation>
    <scope>NUCLEOTIDE SEQUENCE [LARGE SCALE GENOMIC DNA]</scope>
    <source>
        <strain evidence="4 5">GR10-1</strain>
    </source>
</reference>
<dbReference type="CDD" id="cd16027">
    <property type="entry name" value="SGSH"/>
    <property type="match status" value="1"/>
</dbReference>
<gene>
    <name evidence="4" type="ORF">MKP09_23360</name>
</gene>
<evidence type="ECO:0000256" key="2">
    <source>
        <dbReference type="ARBA" id="ARBA00022801"/>
    </source>
</evidence>
<dbReference type="InterPro" id="IPR024607">
    <property type="entry name" value="Sulfatase_CS"/>
</dbReference>
<keyword evidence="5" id="KW-1185">Reference proteome</keyword>
<dbReference type="Pfam" id="PF00884">
    <property type="entry name" value="Sulfatase"/>
    <property type="match status" value="1"/>
</dbReference>
<name>A0ABS9SQV8_9BACT</name>
<dbReference type="InterPro" id="IPR000917">
    <property type="entry name" value="Sulfatase_N"/>
</dbReference>
<dbReference type="Proteomes" id="UP001202248">
    <property type="component" value="Unassembled WGS sequence"/>
</dbReference>
<dbReference type="InterPro" id="IPR052701">
    <property type="entry name" value="GAG_Ulvan_Degrading_Sulfatases"/>
</dbReference>
<dbReference type="SUPFAM" id="SSF53649">
    <property type="entry name" value="Alkaline phosphatase-like"/>
    <property type="match status" value="1"/>
</dbReference>
<dbReference type="PROSITE" id="PS00523">
    <property type="entry name" value="SULFATASE_1"/>
    <property type="match status" value="1"/>
</dbReference>
<feature type="domain" description="Sulfatase N-terminal" evidence="3">
    <location>
        <begin position="3"/>
        <end position="250"/>
    </location>
</feature>
<evidence type="ECO:0000256" key="1">
    <source>
        <dbReference type="ARBA" id="ARBA00008779"/>
    </source>
</evidence>
<accession>A0ABS9SQV8</accession>
<dbReference type="PANTHER" id="PTHR43751">
    <property type="entry name" value="SULFATASE"/>
    <property type="match status" value="1"/>
</dbReference>
<dbReference type="InterPro" id="IPR017850">
    <property type="entry name" value="Alkaline_phosphatase_core_sf"/>
</dbReference>